<dbReference type="GO" id="GO:0008299">
    <property type="term" value="P:isoprenoid biosynthetic process"/>
    <property type="evidence" value="ECO:0007669"/>
    <property type="project" value="UniProtKB-ARBA"/>
</dbReference>
<proteinExistence type="inferred from homology"/>
<dbReference type="PANTHER" id="PTHR35201:SF4">
    <property type="entry name" value="BETA-PINACENE SYNTHASE-RELATED"/>
    <property type="match status" value="1"/>
</dbReference>
<evidence type="ECO:0000256" key="1">
    <source>
        <dbReference type="ARBA" id="ARBA00001946"/>
    </source>
</evidence>
<evidence type="ECO:0000256" key="6">
    <source>
        <dbReference type="RuleBase" id="RU366034"/>
    </source>
</evidence>
<evidence type="ECO:0000313" key="7">
    <source>
        <dbReference type="EMBL" id="KAF5311051.1"/>
    </source>
</evidence>
<dbReference type="Pfam" id="PF19086">
    <property type="entry name" value="Terpene_syn_C_2"/>
    <property type="match status" value="1"/>
</dbReference>
<dbReference type="SFLD" id="SFLDS00005">
    <property type="entry name" value="Isoprenoid_Synthase_Type_I"/>
    <property type="match status" value="1"/>
</dbReference>
<keyword evidence="3 6" id="KW-0479">Metal-binding</keyword>
<sequence length="362" mass="41556">MSCPQVDPAAGLKTGARVSPVAVLVVEPIYYTLPDVLRNWPYKRIINPHYTTAENEAMEWLGTLISISPAGQKAFKEVDIGLLCALTFPKAPHYIMRSCCEMMITFLLLDEYTDNCNTENTRGVCDMTMDAIRHPEKPRPVGEPVFGEMARQFWKRASANAPQATKERFVRTWREYLDAVILQASRRDDSRYICNVEEYLASRHYDFGIYPCLALMEMSSGLDIPHQIMEHPTIVSLARDATYIAFLSNDIYSYKKESLADNADYNAVTVVMHHKKTDILGGIQWISDRHDELIEHFLELRNEVINKINFPSFGDEIDRQVEAYVDGIGQWVRGSDEWHFGCRRYFGEDGLEIQRKRKVVIA</sequence>
<evidence type="ECO:0000256" key="5">
    <source>
        <dbReference type="ARBA" id="ARBA00023239"/>
    </source>
</evidence>
<dbReference type="InterPro" id="IPR008949">
    <property type="entry name" value="Isoprenoid_synthase_dom_sf"/>
</dbReference>
<comment type="cofactor">
    <cofactor evidence="1 6">
        <name>Mg(2+)</name>
        <dbReference type="ChEBI" id="CHEBI:18420"/>
    </cofactor>
</comment>
<keyword evidence="4 6" id="KW-0460">Magnesium</keyword>
<dbReference type="EC" id="4.2.3.-" evidence="6"/>
<comment type="caution">
    <text evidence="7">The sequence shown here is derived from an EMBL/GenBank/DDBJ whole genome shotgun (WGS) entry which is preliminary data.</text>
</comment>
<gene>
    <name evidence="7" type="ORF">D9619_007672</name>
</gene>
<dbReference type="OrthoDB" id="6486656at2759"/>
<evidence type="ECO:0000256" key="2">
    <source>
        <dbReference type="ARBA" id="ARBA00006333"/>
    </source>
</evidence>
<dbReference type="EMBL" id="JAACJJ010000057">
    <property type="protein sequence ID" value="KAF5311051.1"/>
    <property type="molecule type" value="Genomic_DNA"/>
</dbReference>
<keyword evidence="5 6" id="KW-0456">Lyase</keyword>
<protein>
    <recommendedName>
        <fullName evidence="6">Terpene synthase</fullName>
        <ecNumber evidence="6">4.2.3.-</ecNumber>
    </recommendedName>
</protein>
<dbReference type="GO" id="GO:0010333">
    <property type="term" value="F:terpene synthase activity"/>
    <property type="evidence" value="ECO:0007669"/>
    <property type="project" value="InterPro"/>
</dbReference>
<keyword evidence="8" id="KW-1185">Reference proteome</keyword>
<dbReference type="Gene3D" id="1.10.600.10">
    <property type="entry name" value="Farnesyl Diphosphate Synthase"/>
    <property type="match status" value="1"/>
</dbReference>
<name>A0A8H5EST5_9AGAR</name>
<dbReference type="InterPro" id="IPR034686">
    <property type="entry name" value="Terpene_cyclase-like_2"/>
</dbReference>
<organism evidence="7 8">
    <name type="scientific">Psilocybe cf. subviscida</name>
    <dbReference type="NCBI Taxonomy" id="2480587"/>
    <lineage>
        <taxon>Eukaryota</taxon>
        <taxon>Fungi</taxon>
        <taxon>Dikarya</taxon>
        <taxon>Basidiomycota</taxon>
        <taxon>Agaricomycotina</taxon>
        <taxon>Agaricomycetes</taxon>
        <taxon>Agaricomycetidae</taxon>
        <taxon>Agaricales</taxon>
        <taxon>Agaricineae</taxon>
        <taxon>Strophariaceae</taxon>
        <taxon>Psilocybe</taxon>
    </lineage>
</organism>
<dbReference type="SUPFAM" id="SSF48576">
    <property type="entry name" value="Terpenoid synthases"/>
    <property type="match status" value="1"/>
</dbReference>
<evidence type="ECO:0000256" key="4">
    <source>
        <dbReference type="ARBA" id="ARBA00022842"/>
    </source>
</evidence>
<evidence type="ECO:0000313" key="8">
    <source>
        <dbReference type="Proteomes" id="UP000567179"/>
    </source>
</evidence>
<dbReference type="Proteomes" id="UP000567179">
    <property type="component" value="Unassembled WGS sequence"/>
</dbReference>
<dbReference type="SFLD" id="SFLDG01020">
    <property type="entry name" value="Terpene_Cyclase_Like_2"/>
    <property type="match status" value="1"/>
</dbReference>
<comment type="similarity">
    <text evidence="2 6">Belongs to the terpene synthase family.</text>
</comment>
<accession>A0A8H5EST5</accession>
<evidence type="ECO:0000256" key="3">
    <source>
        <dbReference type="ARBA" id="ARBA00022723"/>
    </source>
</evidence>
<dbReference type="GO" id="GO:0046872">
    <property type="term" value="F:metal ion binding"/>
    <property type="evidence" value="ECO:0007669"/>
    <property type="project" value="UniProtKB-KW"/>
</dbReference>
<dbReference type="PANTHER" id="PTHR35201">
    <property type="entry name" value="TERPENE SYNTHASE"/>
    <property type="match status" value="1"/>
</dbReference>
<dbReference type="AlphaFoldDB" id="A0A8H5EST5"/>
<reference evidence="7 8" key="1">
    <citation type="journal article" date="2020" name="ISME J.">
        <title>Uncovering the hidden diversity of litter-decomposition mechanisms in mushroom-forming fungi.</title>
        <authorList>
            <person name="Floudas D."/>
            <person name="Bentzer J."/>
            <person name="Ahren D."/>
            <person name="Johansson T."/>
            <person name="Persson P."/>
            <person name="Tunlid A."/>
        </authorList>
    </citation>
    <scope>NUCLEOTIDE SEQUENCE [LARGE SCALE GENOMIC DNA]</scope>
    <source>
        <strain evidence="7 8">CBS 101986</strain>
    </source>
</reference>